<dbReference type="CDD" id="cd16443">
    <property type="entry name" value="LplA"/>
    <property type="match status" value="1"/>
</dbReference>
<accession>A0ABD1END6</accession>
<evidence type="ECO:0000256" key="2">
    <source>
        <dbReference type="ARBA" id="ARBA00008242"/>
    </source>
</evidence>
<dbReference type="InterPro" id="IPR004562">
    <property type="entry name" value="LipoylTrfase_LipoateP_Ligase"/>
</dbReference>
<gene>
    <name evidence="4" type="ORF">ABEB36_008886</name>
</gene>
<dbReference type="Pfam" id="PF21948">
    <property type="entry name" value="LplA-B_cat"/>
    <property type="match status" value="1"/>
</dbReference>
<evidence type="ECO:0000259" key="3">
    <source>
        <dbReference type="PROSITE" id="PS51733"/>
    </source>
</evidence>
<organism evidence="4 5">
    <name type="scientific">Hypothenemus hampei</name>
    <name type="common">Coffee berry borer</name>
    <dbReference type="NCBI Taxonomy" id="57062"/>
    <lineage>
        <taxon>Eukaryota</taxon>
        <taxon>Metazoa</taxon>
        <taxon>Ecdysozoa</taxon>
        <taxon>Arthropoda</taxon>
        <taxon>Hexapoda</taxon>
        <taxon>Insecta</taxon>
        <taxon>Pterygota</taxon>
        <taxon>Neoptera</taxon>
        <taxon>Endopterygota</taxon>
        <taxon>Coleoptera</taxon>
        <taxon>Polyphaga</taxon>
        <taxon>Cucujiformia</taxon>
        <taxon>Curculionidae</taxon>
        <taxon>Scolytinae</taxon>
        <taxon>Hypothenemus</taxon>
    </lineage>
</organism>
<comment type="pathway">
    <text evidence="1">Protein modification; protein lipoylation via exogenous pathway; protein N(6)-(lipoyl)lysine from lipoate: step 2/2.</text>
</comment>
<dbReference type="PANTHER" id="PTHR12561:SF3">
    <property type="entry name" value="LIPOYLTRANSFERASE 1, MITOCHONDRIAL"/>
    <property type="match status" value="1"/>
</dbReference>
<dbReference type="EMBL" id="JBDJPC010000006">
    <property type="protein sequence ID" value="KAL1498023.1"/>
    <property type="molecule type" value="Genomic_DNA"/>
</dbReference>
<protein>
    <recommendedName>
        <fullName evidence="3">BPL/LPL catalytic domain-containing protein</fullName>
    </recommendedName>
</protein>
<dbReference type="Gene3D" id="3.30.930.10">
    <property type="entry name" value="Bira Bifunctional Protein, Domain 2"/>
    <property type="match status" value="1"/>
</dbReference>
<comment type="similarity">
    <text evidence="2">Belongs to the LplA family.</text>
</comment>
<reference evidence="4 5" key="1">
    <citation type="submission" date="2024-05" db="EMBL/GenBank/DDBJ databases">
        <title>Genetic variation in Jamaican populations of the coffee berry borer (Hypothenemus hampei).</title>
        <authorList>
            <person name="Errbii M."/>
            <person name="Myrie A."/>
        </authorList>
    </citation>
    <scope>NUCLEOTIDE SEQUENCE [LARGE SCALE GENOMIC DNA]</scope>
    <source>
        <strain evidence="4">JA-Hopewell-2020-01-JO</strain>
        <tissue evidence="4">Whole body</tissue>
    </source>
</reference>
<sequence length="323" mass="37608">MRLFPHNVAKSLIYHSKCTDIFTNLALEDWFYKHLDFSVIQKALMVWRNEPCVVIGRHQNPWIECNFFTLPNMGVKLARRNSGGGTVYHDLGNLNLTFFTDRNQYNRKHNLELIIRALKKSFNIDSEINHREDLCINNCKISGTASKLGRTSAYHHCTLLVNANKDNMKLALKNDLKENIKTNATVSIRSEIMNLNEICPGITVEQVMKALMQEYNETFQESKVHVVEPIDEQFPGVTEIKKTFLSQVWRFEKTPKFTIFHSVRDKEQELRYFLTIERGKVVNAGCESDEFNNKDIFLQFLDMPFSQEVLNDFQTVTFVQPTK</sequence>
<dbReference type="NCBIfam" id="TIGR00545">
    <property type="entry name" value="lipoyltrans"/>
    <property type="match status" value="1"/>
</dbReference>
<feature type="domain" description="BPL/LPL catalytic" evidence="3">
    <location>
        <begin position="38"/>
        <end position="223"/>
    </location>
</feature>
<comment type="caution">
    <text evidence="4">The sequence shown here is derived from an EMBL/GenBank/DDBJ whole genome shotgun (WGS) entry which is preliminary data.</text>
</comment>
<dbReference type="InterPro" id="IPR045864">
    <property type="entry name" value="aa-tRNA-synth_II/BPL/LPL"/>
</dbReference>
<evidence type="ECO:0000313" key="4">
    <source>
        <dbReference type="EMBL" id="KAL1498023.1"/>
    </source>
</evidence>
<name>A0ABD1END6_HYPHA</name>
<keyword evidence="5" id="KW-1185">Reference proteome</keyword>
<dbReference type="PANTHER" id="PTHR12561">
    <property type="entry name" value="LIPOATE-PROTEIN LIGASE"/>
    <property type="match status" value="1"/>
</dbReference>
<dbReference type="Proteomes" id="UP001566132">
    <property type="component" value="Unassembled WGS sequence"/>
</dbReference>
<dbReference type="SUPFAM" id="SSF55681">
    <property type="entry name" value="Class II aaRS and biotin synthetases"/>
    <property type="match status" value="1"/>
</dbReference>
<proteinExistence type="inferred from homology"/>
<dbReference type="InterPro" id="IPR004143">
    <property type="entry name" value="BPL_LPL_catalytic"/>
</dbReference>
<dbReference type="FunFam" id="3.30.930.10:FF:000045">
    <property type="entry name" value="lipoyltransferase 1, mitochondrial"/>
    <property type="match status" value="1"/>
</dbReference>
<dbReference type="PROSITE" id="PS51733">
    <property type="entry name" value="BPL_LPL_CATALYTIC"/>
    <property type="match status" value="1"/>
</dbReference>
<dbReference type="AlphaFoldDB" id="A0ABD1END6"/>
<evidence type="ECO:0000256" key="1">
    <source>
        <dbReference type="ARBA" id="ARBA00005085"/>
    </source>
</evidence>
<evidence type="ECO:0000313" key="5">
    <source>
        <dbReference type="Proteomes" id="UP001566132"/>
    </source>
</evidence>